<gene>
    <name evidence="1" type="ORF">BIP78_1327</name>
</gene>
<organism evidence="1 2">
    <name type="scientific">Bipolaricaulis sibiricus</name>
    <dbReference type="NCBI Taxonomy" id="2501609"/>
    <lineage>
        <taxon>Bacteria</taxon>
        <taxon>Candidatus Bipolaricaulota</taxon>
        <taxon>Candidatus Bipolaricaulia</taxon>
        <taxon>Candidatus Bipolaricaulales</taxon>
        <taxon>Candidatus Bipolaricaulaceae</taxon>
        <taxon>Candidatus Bipolaricaulis</taxon>
    </lineage>
</organism>
<proteinExistence type="predicted"/>
<dbReference type="Proteomes" id="UP000287233">
    <property type="component" value="Chromosome"/>
</dbReference>
<protein>
    <recommendedName>
        <fullName evidence="3">HYR domain-containing protein</fullName>
    </recommendedName>
</protein>
<dbReference type="AlphaFoldDB" id="A0A410FVP3"/>
<evidence type="ECO:0008006" key="3">
    <source>
        <dbReference type="Google" id="ProtNLM"/>
    </source>
</evidence>
<dbReference type="EMBL" id="CP034928">
    <property type="protein sequence ID" value="QAA77093.1"/>
    <property type="molecule type" value="Genomic_DNA"/>
</dbReference>
<sequence length="239" mass="26361">MSAFLGSLVALYTPGGLTEEDLCRAVRERDVYVDEFSLTLQDKCGATTKIPAIVTIRVEDKVPPKIVYPAQNRTVECDGQGNTAELSAWLASHGGAWAFDNCCDVTWTNDYSPENFVYTCGKAGSVTVTFTATDCAGNSSPTTATFQIVDIKKPWWDQPMPGDLVVECDQVPKPPPVRALDICDPEVEGSFQEIRWPFPWLLELLWNTVAGEGSKTHLGRAVNLAKKKYTRRNLGRRLG</sequence>
<evidence type="ECO:0000313" key="1">
    <source>
        <dbReference type="EMBL" id="QAA77093.1"/>
    </source>
</evidence>
<accession>A0A410FVP3</accession>
<reference evidence="2" key="1">
    <citation type="submission" date="2018-12" db="EMBL/GenBank/DDBJ databases">
        <title>Complete genome sequence of an uncultured bacterium of the candidate phylum Bipolaricaulota.</title>
        <authorList>
            <person name="Kadnikov V.V."/>
            <person name="Mardanov A.V."/>
            <person name="Beletsky A.V."/>
            <person name="Frank Y.A."/>
            <person name="Karnachuk O.V."/>
            <person name="Ravin N.V."/>
        </authorList>
    </citation>
    <scope>NUCLEOTIDE SEQUENCE [LARGE SCALE GENOMIC DNA]</scope>
</reference>
<evidence type="ECO:0000313" key="2">
    <source>
        <dbReference type="Proteomes" id="UP000287233"/>
    </source>
</evidence>
<dbReference type="KEGG" id="bih:BIP78_1327"/>
<name>A0A410FVP3_BIPS1</name>